<dbReference type="SMART" id="SM00563">
    <property type="entry name" value="PlsC"/>
    <property type="match status" value="1"/>
</dbReference>
<proteinExistence type="predicted"/>
<dbReference type="EMBL" id="PUIA01000064">
    <property type="protein sequence ID" value="PQO26724.1"/>
    <property type="molecule type" value="Genomic_DNA"/>
</dbReference>
<evidence type="ECO:0000259" key="1">
    <source>
        <dbReference type="SMART" id="SM00563"/>
    </source>
</evidence>
<protein>
    <submittedName>
        <fullName evidence="2">1-acyl-sn-glycerol-3-phosphate acyltransferase</fullName>
    </submittedName>
</protein>
<dbReference type="OrthoDB" id="9806008at2"/>
<gene>
    <name evidence="2" type="ORF">C5Y96_19765</name>
</gene>
<keyword evidence="2" id="KW-0012">Acyltransferase</keyword>
<reference evidence="2 3" key="1">
    <citation type="submission" date="2018-02" db="EMBL/GenBank/DDBJ databases">
        <title>Comparative genomes isolates from brazilian mangrove.</title>
        <authorList>
            <person name="Araujo J.E."/>
            <person name="Taketani R.G."/>
            <person name="Silva M.C.P."/>
            <person name="Loureco M.V."/>
            <person name="Andreote F.D."/>
        </authorList>
    </citation>
    <scope>NUCLEOTIDE SEQUENCE [LARGE SCALE GENOMIC DNA]</scope>
    <source>
        <strain evidence="2 3">HEX-2 MGV</strain>
    </source>
</reference>
<dbReference type="SUPFAM" id="SSF69593">
    <property type="entry name" value="Glycerol-3-phosphate (1)-acyltransferase"/>
    <property type="match status" value="1"/>
</dbReference>
<dbReference type="Proteomes" id="UP000240009">
    <property type="component" value="Unassembled WGS sequence"/>
</dbReference>
<dbReference type="AlphaFoldDB" id="A0A2S8F451"/>
<dbReference type="RefSeq" id="WP_105356943.1">
    <property type="nucleotide sequence ID" value="NZ_PUIA01000064.1"/>
</dbReference>
<evidence type="ECO:0000313" key="2">
    <source>
        <dbReference type="EMBL" id="PQO26724.1"/>
    </source>
</evidence>
<organism evidence="2 3">
    <name type="scientific">Blastopirellula marina</name>
    <dbReference type="NCBI Taxonomy" id="124"/>
    <lineage>
        <taxon>Bacteria</taxon>
        <taxon>Pseudomonadati</taxon>
        <taxon>Planctomycetota</taxon>
        <taxon>Planctomycetia</taxon>
        <taxon>Pirellulales</taxon>
        <taxon>Pirellulaceae</taxon>
        <taxon>Blastopirellula</taxon>
    </lineage>
</organism>
<feature type="domain" description="Phospholipid/glycerol acyltransferase" evidence="1">
    <location>
        <begin position="62"/>
        <end position="190"/>
    </location>
</feature>
<evidence type="ECO:0000313" key="3">
    <source>
        <dbReference type="Proteomes" id="UP000240009"/>
    </source>
</evidence>
<name>A0A2S8F451_9BACT</name>
<dbReference type="GO" id="GO:0016746">
    <property type="term" value="F:acyltransferase activity"/>
    <property type="evidence" value="ECO:0007669"/>
    <property type="project" value="UniProtKB-KW"/>
</dbReference>
<dbReference type="Pfam" id="PF01553">
    <property type="entry name" value="Acyltransferase"/>
    <property type="match status" value="1"/>
</dbReference>
<keyword evidence="2" id="KW-0808">Transferase</keyword>
<accession>A0A2S8F451</accession>
<sequence length="406" mass="46920">MQNIIIEKPYRFVPPHRGTRWPAFIQKFNLYGKYLQHFEGVKSYEVRNADRLKKSLDAKHGILLAPNHCRMSDPLVLGFLAKEVDCNLYSMASWHLFNQGWFKAWAIRVMGGFSIYREGVDRKSLATAVDAMVDADRPLVVFPEGSTTRTNDFIHPLLDGVAFVARSAAKRRIKEGRGDTVIHPIGIKYVFQGDIDATVRPVLHEIEQRLGWRTSEELRLLERVERMGEGLFCLEEIRYSGRAYSGDDMATRTARLIDCILHPLEKEWLRVESTGNILPRIKALRSRMLPDMIEGKLSPEERSRRWMQLEDIYVAQQISCYIPNYLRDFPSIDRLLETVERYEEDLKDTTTVHGTLKVIIDVDEPILVTDERRPKGDEDPLMTELKNRLQAKMTHLSKASKIYGSE</sequence>
<dbReference type="InterPro" id="IPR002123">
    <property type="entry name" value="Plipid/glycerol_acylTrfase"/>
</dbReference>
<comment type="caution">
    <text evidence="2">The sequence shown here is derived from an EMBL/GenBank/DDBJ whole genome shotgun (WGS) entry which is preliminary data.</text>
</comment>